<gene>
    <name evidence="1" type="ORF">F1C09_08015</name>
</gene>
<dbReference type="AlphaFoldDB" id="A0A5M9Z178"/>
<protein>
    <submittedName>
        <fullName evidence="1">Glycosyl transferase</fullName>
    </submittedName>
</protein>
<dbReference type="EMBL" id="VUAV01000052">
    <property type="protein sequence ID" value="KAA8812061.1"/>
    <property type="molecule type" value="Genomic_DNA"/>
</dbReference>
<accession>A0A5M9Z178</accession>
<dbReference type="Proteomes" id="UP000324504">
    <property type="component" value="Unassembled WGS sequence"/>
</dbReference>
<name>A0A5M9Z178_9LACO</name>
<dbReference type="InterPro" id="IPR008441">
    <property type="entry name" value="AfumC-like_glycosyl_Trfase"/>
</dbReference>
<reference evidence="1 2" key="1">
    <citation type="submission" date="2019-09" db="EMBL/GenBank/DDBJ databases">
        <title>Comparative analysis of L. crispatus genomes revealed niche specific adaptation to different host and body sites.</title>
        <authorList>
            <person name="Pan M."/>
            <person name="Hidalgo-Cantabrana C."/>
            <person name="Barrangou R."/>
        </authorList>
    </citation>
    <scope>NUCLEOTIDE SEQUENCE [LARGE SCALE GENOMIC DNA]</scope>
    <source>
        <strain evidence="1 2">NCK2488</strain>
    </source>
</reference>
<proteinExistence type="predicted"/>
<evidence type="ECO:0000313" key="2">
    <source>
        <dbReference type="Proteomes" id="UP000324504"/>
    </source>
</evidence>
<sequence>MKDKFIRLAIKSLNKILSKVSIKPLDEQLYSLYHKFIFSCLNKDFQKSDKKYLRLIIKEKNEKEKIPFIFWIMWWQGIESAPKLVKNNIIRLQNMVGKENVVVITKKNYKKFTQISGNIEEKLKSNKISFTHWSDIVRFNLLRDNGGYWIDSTLILSNLFFRQFIQKNRLEDFISICMQQREYHYVSLGKWQSWFLGGKSNSNLFEYMCLFYDTYFESHDIVIDYFLTDDAMAHFFYKNKQIFNNYQNRCKGNWHPYLFAFKLGSKDYGEILHKFDSNLWFSCQKTTYKFNRRLLKDSDNLITDLLKNIDL</sequence>
<dbReference type="GO" id="GO:0016757">
    <property type="term" value="F:glycosyltransferase activity"/>
    <property type="evidence" value="ECO:0007669"/>
    <property type="project" value="InterPro"/>
</dbReference>
<dbReference type="Pfam" id="PF05704">
    <property type="entry name" value="Caps_synth"/>
    <property type="match status" value="1"/>
</dbReference>
<comment type="caution">
    <text evidence="1">The sequence shown here is derived from an EMBL/GenBank/DDBJ whole genome shotgun (WGS) entry which is preliminary data.</text>
</comment>
<dbReference type="RefSeq" id="WP_057726387.1">
    <property type="nucleotide sequence ID" value="NZ_JAIEUH010000005.1"/>
</dbReference>
<evidence type="ECO:0000313" key="1">
    <source>
        <dbReference type="EMBL" id="KAA8812061.1"/>
    </source>
</evidence>
<keyword evidence="1" id="KW-0808">Transferase</keyword>
<organism evidence="1 2">
    <name type="scientific">Lactobacillus crispatus</name>
    <dbReference type="NCBI Taxonomy" id="47770"/>
    <lineage>
        <taxon>Bacteria</taxon>
        <taxon>Bacillati</taxon>
        <taxon>Bacillota</taxon>
        <taxon>Bacilli</taxon>
        <taxon>Lactobacillales</taxon>
        <taxon>Lactobacillaceae</taxon>
        <taxon>Lactobacillus</taxon>
    </lineage>
</organism>